<evidence type="ECO:0000313" key="2">
    <source>
        <dbReference type="EMBL" id="EIJ87293.1"/>
    </source>
</evidence>
<dbReference type="VEuPathDB" id="MicrosporidiaDB:NEQG_02416"/>
<dbReference type="Proteomes" id="UP000002872">
    <property type="component" value="Unassembled WGS sequence"/>
</dbReference>
<reference evidence="2" key="1">
    <citation type="submission" date="2011-01" db="EMBL/GenBank/DDBJ databases">
        <title>The Genome Sequence of Nematocida parisii strain ERTm3.</title>
        <authorList>
            <consortium name="The Broad Institute Genome Sequencing Platform"/>
            <consortium name="The Broad Institute Genome Sequencing Center for Infectious Disease"/>
            <person name="Cuomo C."/>
            <person name="Troemel E."/>
            <person name="Young S.K."/>
            <person name="Zeng Q."/>
            <person name="Gargeya S."/>
            <person name="Fitzgerald M."/>
            <person name="Haas B."/>
            <person name="Abouelleil A."/>
            <person name="Alvarado L."/>
            <person name="Arachchi H.M."/>
            <person name="Berlin A."/>
            <person name="Chapman S.B."/>
            <person name="Gearin G."/>
            <person name="Goldberg J."/>
            <person name="Griggs A."/>
            <person name="Gujja S."/>
            <person name="Hansen M."/>
            <person name="Heiman D."/>
            <person name="Howarth C."/>
            <person name="Larimer J."/>
            <person name="Lui A."/>
            <person name="MacDonald P.J.P."/>
            <person name="McCowen C."/>
            <person name="Montmayeur A."/>
            <person name="Murphy C."/>
            <person name="Neiman D."/>
            <person name="Pearson M."/>
            <person name="Priest M."/>
            <person name="Roberts A."/>
            <person name="Saif S."/>
            <person name="Shea T."/>
            <person name="Sisk P."/>
            <person name="Stolte C."/>
            <person name="Sykes S."/>
            <person name="Wortman J."/>
            <person name="Nusbaum C."/>
            <person name="Birren B."/>
        </authorList>
    </citation>
    <scope>NUCLEOTIDE SEQUENCE</scope>
    <source>
        <strain evidence="2">ERTm3</strain>
    </source>
</reference>
<dbReference type="InParanoid" id="I3EDJ6"/>
<evidence type="ECO:0000256" key="1">
    <source>
        <dbReference type="SAM" id="MobiDB-lite"/>
    </source>
</evidence>
<organism evidence="2 3">
    <name type="scientific">Nematocida parisii (strain ERTm3)</name>
    <name type="common">Nematode killer fungus</name>
    <dbReference type="NCBI Taxonomy" id="935791"/>
    <lineage>
        <taxon>Eukaryota</taxon>
        <taxon>Fungi</taxon>
        <taxon>Fungi incertae sedis</taxon>
        <taxon>Microsporidia</taxon>
        <taxon>Nematocida</taxon>
    </lineage>
</organism>
<dbReference type="EMBL" id="GL870883">
    <property type="protein sequence ID" value="EIJ87293.1"/>
    <property type="molecule type" value="Genomic_DNA"/>
</dbReference>
<gene>
    <name evidence="2" type="ORF">NEQG_02416</name>
</gene>
<dbReference type="OMA" id="KIMNTIP"/>
<keyword evidence="3" id="KW-1185">Reference proteome</keyword>
<dbReference type="HOGENOM" id="CLU_1713775_0_0_1"/>
<feature type="region of interest" description="Disordered" evidence="1">
    <location>
        <begin position="120"/>
        <end position="157"/>
    </location>
</feature>
<accession>I3EDJ6</accession>
<feature type="compositionally biased region" description="Basic and acidic residues" evidence="1">
    <location>
        <begin position="29"/>
        <end position="62"/>
    </location>
</feature>
<dbReference type="AlphaFoldDB" id="I3EDJ6"/>
<dbReference type="OrthoDB" id="2192115at2759"/>
<name>I3EDJ6_NEMP3</name>
<evidence type="ECO:0000313" key="3">
    <source>
        <dbReference type="Proteomes" id="UP000002872"/>
    </source>
</evidence>
<sequence length="157" mass="18189">MDIGCSIDEVIKRSEAKSEARKQKNKEKRKTEKERLAESEERENSQLENAHSEAPKKEKLKRADRVIILDRAAAASRDDVPKIEEKELKEVLKIVVKIMNTIPYEPIRITKFQEDGDPHINAVGENHLRKRDRSAPVVFNKGKRITAPQTNKRQRKQ</sequence>
<protein>
    <submittedName>
        <fullName evidence="2">Uncharacterized protein</fullName>
    </submittedName>
</protein>
<proteinExistence type="predicted"/>
<feature type="region of interest" description="Disordered" evidence="1">
    <location>
        <begin position="14"/>
        <end position="62"/>
    </location>
</feature>